<evidence type="ECO:0000256" key="2">
    <source>
        <dbReference type="ARBA" id="ARBA00004609"/>
    </source>
</evidence>
<feature type="domain" description="Trypanosome variant surface glycoprotein A-type N-terminal" evidence="9">
    <location>
        <begin position="12"/>
        <end position="379"/>
    </location>
</feature>
<evidence type="ECO:0000259" key="9">
    <source>
        <dbReference type="Pfam" id="PF00913"/>
    </source>
</evidence>
<evidence type="ECO:0000256" key="4">
    <source>
        <dbReference type="ARBA" id="ARBA00022622"/>
    </source>
</evidence>
<keyword evidence="5" id="KW-0472">Membrane</keyword>
<keyword evidence="6" id="KW-0325">Glycoprotein</keyword>
<sequence length="487" mass="50562">MAQQALATLTALLILKPFPQQASATAGDSIKDSVWKPLCGVADELAGAEAIRKQQLGTSILTGDAWLKDKLRIIVFYARQASSGAAPLEPLVAAVAQMPGIAASQLKAAAEKTITATAAGSYLQGRIAEFASIAADASSSSGTHGCLYSGAGSEAVQGAAALPACGTTLTRTAAKGTSTAVTAPERIFDNLGTGKDDALKGGAPLNCALTKHNTASLVAAQTLAQNVKYAGGAIVLDVSATTTKEADKPITQKGKYTGNTLYANVGNALIEAAGDNTARGQAYARYNVHQLKADNAARKAAHSQLLKKTSKYDPNSDGAAAASKLEEIYKDSDKPTDLKVWKDIKETQIPNKEFSDEDNGETPLSDIQTVDQLLKLLSNSIIAKNHEIIKLKADLAASENTKPAANPEETCNKITQTDAAACNATKGCHFVESNDKGKKCTLTKEAAAKAAKESANQEAGEDGKTNTTGSNSFVINKAPLLVAVLLF</sequence>
<proteinExistence type="predicted"/>
<dbReference type="AlphaFoldDB" id="A0A1J0R454"/>
<dbReference type="SUPFAM" id="SSF118251">
    <property type="entry name" value="Variant surface glycoprotein MITAT 1.2, VSG 221, C-terminal domain"/>
    <property type="match status" value="1"/>
</dbReference>
<dbReference type="Pfam" id="PF00913">
    <property type="entry name" value="Trypan_glycop"/>
    <property type="match status" value="1"/>
</dbReference>
<comment type="function">
    <text evidence="1">VSG forms a coat on the surface of the parasite. The trypanosome evades the immune response of the host by expressing a series of antigenically distinct VSGs from an estimated 1000 VSG genes.</text>
</comment>
<dbReference type="SUPFAM" id="SSF58087">
    <property type="entry name" value="Variant surface glycoprotein (N-terminal domain)"/>
    <property type="match status" value="1"/>
</dbReference>
<keyword evidence="8" id="KW-0732">Signal</keyword>
<dbReference type="Gene3D" id="3.90.150.10">
    <property type="entry name" value="Variant Surface Glycoprotein, subunit A domain 1"/>
    <property type="match status" value="1"/>
</dbReference>
<dbReference type="GO" id="GO:0042783">
    <property type="term" value="P:symbiont-mediated evasion of host immune response"/>
    <property type="evidence" value="ECO:0007669"/>
    <property type="project" value="InterPro"/>
</dbReference>
<feature type="chain" id="PRO_5012362436" evidence="8">
    <location>
        <begin position="25"/>
        <end position="487"/>
    </location>
</feature>
<dbReference type="EMBL" id="KX698653">
    <property type="protein sequence ID" value="APD72609.1"/>
    <property type="molecule type" value="Genomic_DNA"/>
</dbReference>
<feature type="signal peptide" evidence="8">
    <location>
        <begin position="1"/>
        <end position="24"/>
    </location>
</feature>
<evidence type="ECO:0000256" key="8">
    <source>
        <dbReference type="SAM" id="SignalP"/>
    </source>
</evidence>
<evidence type="ECO:0000256" key="6">
    <source>
        <dbReference type="ARBA" id="ARBA00023180"/>
    </source>
</evidence>
<keyword evidence="3" id="KW-1003">Cell membrane</keyword>
<evidence type="ECO:0000256" key="3">
    <source>
        <dbReference type="ARBA" id="ARBA00022475"/>
    </source>
</evidence>
<comment type="subcellular location">
    <subcellularLocation>
        <location evidence="2">Cell membrane</location>
        <topology evidence="2">Lipid-anchor</topology>
        <topology evidence="2">GPI-anchor</topology>
    </subcellularLocation>
</comment>
<keyword evidence="7" id="KW-0449">Lipoprotein</keyword>
<dbReference type="VEuPathDB" id="TriTrypDB:Tb427_000084200"/>
<dbReference type="GO" id="GO:0098552">
    <property type="term" value="C:side of membrane"/>
    <property type="evidence" value="ECO:0007669"/>
    <property type="project" value="UniProtKB-KW"/>
</dbReference>
<dbReference type="InterPro" id="IPR001812">
    <property type="entry name" value="Trypano_VSG_A_N_dom"/>
</dbReference>
<evidence type="ECO:0000256" key="7">
    <source>
        <dbReference type="ARBA" id="ARBA00023288"/>
    </source>
</evidence>
<evidence type="ECO:0000256" key="1">
    <source>
        <dbReference type="ARBA" id="ARBA00002523"/>
    </source>
</evidence>
<organism evidence="10">
    <name type="scientific">Trypanosoma brucei</name>
    <dbReference type="NCBI Taxonomy" id="5691"/>
    <lineage>
        <taxon>Eukaryota</taxon>
        <taxon>Discoba</taxon>
        <taxon>Euglenozoa</taxon>
        <taxon>Kinetoplastea</taxon>
        <taxon>Metakinetoplastina</taxon>
        <taxon>Trypanosomatida</taxon>
        <taxon>Trypanosomatidae</taxon>
        <taxon>Trypanosoma</taxon>
    </lineage>
</organism>
<evidence type="ECO:0000313" key="10">
    <source>
        <dbReference type="EMBL" id="APD72609.1"/>
    </source>
</evidence>
<dbReference type="Gene3D" id="1.10.470.10">
    <property type="entry name" value="Variant Surface Glycoprotein, subunit A, domain 2"/>
    <property type="match status" value="1"/>
</dbReference>
<dbReference type="Gene3D" id="4.10.110.20">
    <property type="entry name" value="Variant surface glycoprotein MITAT 1.2, VSG 221, C-terminal domain"/>
    <property type="match status" value="1"/>
</dbReference>
<evidence type="ECO:0000256" key="5">
    <source>
        <dbReference type="ARBA" id="ARBA00023136"/>
    </source>
</evidence>
<accession>A0A1J0R454</accession>
<protein>
    <submittedName>
        <fullName evidence="10">Variant surface glycoprotein 1125.65</fullName>
    </submittedName>
</protein>
<dbReference type="GO" id="GO:0005886">
    <property type="term" value="C:plasma membrane"/>
    <property type="evidence" value="ECO:0007669"/>
    <property type="project" value="UniProtKB-SubCell"/>
</dbReference>
<name>A0A1J0R454_9TRYP</name>
<keyword evidence="4" id="KW-0336">GPI-anchor</keyword>
<dbReference type="InterPro" id="IPR027446">
    <property type="entry name" value="VSG_C_dom_sf"/>
</dbReference>
<dbReference type="VEuPathDB" id="TriTrypDB:Tb927.11.20500"/>
<reference evidence="10" key="1">
    <citation type="submission" date="2016-08" db="EMBL/GenBank/DDBJ databases">
        <title>VSG repertoire of Trypanosoma brucei EATRO 1125.</title>
        <authorList>
            <person name="Cross G.A."/>
        </authorList>
    </citation>
    <scope>NUCLEOTIDE SEQUENCE</scope>
    <source>
        <strain evidence="10">EATRO 1125</strain>
    </source>
</reference>